<organism evidence="1 2">
    <name type="scientific">Pluteus cervinus</name>
    <dbReference type="NCBI Taxonomy" id="181527"/>
    <lineage>
        <taxon>Eukaryota</taxon>
        <taxon>Fungi</taxon>
        <taxon>Dikarya</taxon>
        <taxon>Basidiomycota</taxon>
        <taxon>Agaricomycotina</taxon>
        <taxon>Agaricomycetes</taxon>
        <taxon>Agaricomycetidae</taxon>
        <taxon>Agaricales</taxon>
        <taxon>Pluteineae</taxon>
        <taxon>Pluteaceae</taxon>
        <taxon>Pluteus</taxon>
    </lineage>
</organism>
<protein>
    <submittedName>
        <fullName evidence="1">Uncharacterized protein</fullName>
    </submittedName>
</protein>
<reference evidence="1 2" key="1">
    <citation type="journal article" date="2019" name="Nat. Ecol. Evol.">
        <title>Megaphylogeny resolves global patterns of mushroom evolution.</title>
        <authorList>
            <person name="Varga T."/>
            <person name="Krizsan K."/>
            <person name="Foldi C."/>
            <person name="Dima B."/>
            <person name="Sanchez-Garcia M."/>
            <person name="Sanchez-Ramirez S."/>
            <person name="Szollosi G.J."/>
            <person name="Szarkandi J.G."/>
            <person name="Papp V."/>
            <person name="Albert L."/>
            <person name="Andreopoulos W."/>
            <person name="Angelini C."/>
            <person name="Antonin V."/>
            <person name="Barry K.W."/>
            <person name="Bougher N.L."/>
            <person name="Buchanan P."/>
            <person name="Buyck B."/>
            <person name="Bense V."/>
            <person name="Catcheside P."/>
            <person name="Chovatia M."/>
            <person name="Cooper J."/>
            <person name="Damon W."/>
            <person name="Desjardin D."/>
            <person name="Finy P."/>
            <person name="Geml J."/>
            <person name="Haridas S."/>
            <person name="Hughes K."/>
            <person name="Justo A."/>
            <person name="Karasinski D."/>
            <person name="Kautmanova I."/>
            <person name="Kiss B."/>
            <person name="Kocsube S."/>
            <person name="Kotiranta H."/>
            <person name="LaButti K.M."/>
            <person name="Lechner B.E."/>
            <person name="Liimatainen K."/>
            <person name="Lipzen A."/>
            <person name="Lukacs Z."/>
            <person name="Mihaltcheva S."/>
            <person name="Morgado L.N."/>
            <person name="Niskanen T."/>
            <person name="Noordeloos M.E."/>
            <person name="Ohm R.A."/>
            <person name="Ortiz-Santana B."/>
            <person name="Ovrebo C."/>
            <person name="Racz N."/>
            <person name="Riley R."/>
            <person name="Savchenko A."/>
            <person name="Shiryaev A."/>
            <person name="Soop K."/>
            <person name="Spirin V."/>
            <person name="Szebenyi C."/>
            <person name="Tomsovsky M."/>
            <person name="Tulloss R.E."/>
            <person name="Uehling J."/>
            <person name="Grigoriev I.V."/>
            <person name="Vagvolgyi C."/>
            <person name="Papp T."/>
            <person name="Martin F.M."/>
            <person name="Miettinen O."/>
            <person name="Hibbett D.S."/>
            <person name="Nagy L.G."/>
        </authorList>
    </citation>
    <scope>NUCLEOTIDE SEQUENCE [LARGE SCALE GENOMIC DNA]</scope>
    <source>
        <strain evidence="1 2">NL-1719</strain>
    </source>
</reference>
<name>A0ACD3B3R1_9AGAR</name>
<dbReference type="Proteomes" id="UP000308600">
    <property type="component" value="Unassembled WGS sequence"/>
</dbReference>
<evidence type="ECO:0000313" key="2">
    <source>
        <dbReference type="Proteomes" id="UP000308600"/>
    </source>
</evidence>
<evidence type="ECO:0000313" key="1">
    <source>
        <dbReference type="EMBL" id="TFK72256.1"/>
    </source>
</evidence>
<gene>
    <name evidence="1" type="ORF">BDN72DRAFT_894926</name>
</gene>
<dbReference type="EMBL" id="ML208287">
    <property type="protein sequence ID" value="TFK72256.1"/>
    <property type="molecule type" value="Genomic_DNA"/>
</dbReference>
<proteinExistence type="predicted"/>
<sequence>MDSPGSPRPSSTQALSTSTPAGSTPVASMSGPSRPSPIAIASTPPNPTPRMRTSSPSSSAENISVASEPSPTSSPIRAAGAPLPLASTPGVDPLIPFPSLLSPPRLSTGLEREHHPFGQFEVGKQIKEFRRLGDRFRMVVMTSTLTAALVLVLLLLAQGIFLNNHNTPSLSQSQPLEIAILLGFLTIITHLIIIVIAGRAATVSFHVAALGKKPRVVTLEGFHTYLYLCEQLQLMATITFLATILYLTFSLFAPQVIYPSVLCGYVVIGVYISFRTGLWKAPVFNEDIRVIWYLGRNLMGR</sequence>
<keyword evidence="2" id="KW-1185">Reference proteome</keyword>
<accession>A0ACD3B3R1</accession>